<reference evidence="1 2" key="1">
    <citation type="submission" date="2023-12" db="EMBL/GenBank/DDBJ databases">
        <title>Sinomonas terricola sp. nov, isolated from litchi orchard soil in Guangdong, PR China.</title>
        <authorList>
            <person name="Jiaxin W."/>
            <person name="Yang Z."/>
            <person name="Honghui Z."/>
        </authorList>
    </citation>
    <scope>NUCLEOTIDE SEQUENCE [LARGE SCALE GENOMIC DNA]</scope>
    <source>
        <strain evidence="1 2">JGH33</strain>
    </source>
</reference>
<proteinExistence type="predicted"/>
<dbReference type="EMBL" id="JAYGGQ010000021">
    <property type="protein sequence ID" value="MEA5457079.1"/>
    <property type="molecule type" value="Genomic_DNA"/>
</dbReference>
<evidence type="ECO:0008006" key="3">
    <source>
        <dbReference type="Google" id="ProtNLM"/>
    </source>
</evidence>
<gene>
    <name evidence="1" type="ORF">SPF06_20340</name>
</gene>
<evidence type="ECO:0000313" key="1">
    <source>
        <dbReference type="EMBL" id="MEA5457079.1"/>
    </source>
</evidence>
<evidence type="ECO:0000313" key="2">
    <source>
        <dbReference type="Proteomes" id="UP001304769"/>
    </source>
</evidence>
<dbReference type="RefSeq" id="WP_323280991.1">
    <property type="nucleotide sequence ID" value="NZ_JAYGGQ010000021.1"/>
</dbReference>
<keyword evidence="2" id="KW-1185">Reference proteome</keyword>
<protein>
    <recommendedName>
        <fullName evidence="3">Response regulatory domain-containing protein</fullName>
    </recommendedName>
</protein>
<sequence length="138" mass="14256">MRPLRAGAAKSLLRGLGLSGSEGVDVLMRAQRQAEGKAAVDDEGDGGVPGWVKEAILNPAESTFRTAPLGLAVAGTSANVLLVDDRPPLARCRSMMATIASNAFSVAQTSSRDAAVNVDLLSPGIPIKSPRPVFSSMK</sequence>
<organism evidence="1 2">
    <name type="scientific">Sinomonas terricola</name>
    <dbReference type="NCBI Taxonomy" id="3110330"/>
    <lineage>
        <taxon>Bacteria</taxon>
        <taxon>Bacillati</taxon>
        <taxon>Actinomycetota</taxon>
        <taxon>Actinomycetes</taxon>
        <taxon>Micrococcales</taxon>
        <taxon>Micrococcaceae</taxon>
        <taxon>Sinomonas</taxon>
    </lineage>
</organism>
<name>A0ABU5TC65_9MICC</name>
<comment type="caution">
    <text evidence="1">The sequence shown here is derived from an EMBL/GenBank/DDBJ whole genome shotgun (WGS) entry which is preliminary data.</text>
</comment>
<accession>A0ABU5TC65</accession>
<dbReference type="Proteomes" id="UP001304769">
    <property type="component" value="Unassembled WGS sequence"/>
</dbReference>